<feature type="compositionally biased region" description="Polar residues" evidence="1">
    <location>
        <begin position="181"/>
        <end position="199"/>
    </location>
</feature>
<dbReference type="GO" id="GO:0032259">
    <property type="term" value="P:methylation"/>
    <property type="evidence" value="ECO:0007669"/>
    <property type="project" value="UniProtKB-KW"/>
</dbReference>
<feature type="region of interest" description="Disordered" evidence="1">
    <location>
        <begin position="177"/>
        <end position="199"/>
    </location>
</feature>
<dbReference type="Proteomes" id="UP000035722">
    <property type="component" value="Unassembled WGS sequence"/>
</dbReference>
<name>A0A024H3L4_9MICC</name>
<accession>A0A024H3L4</accession>
<feature type="compositionally biased region" description="Low complexity" evidence="1">
    <location>
        <begin position="105"/>
        <end position="116"/>
    </location>
</feature>
<dbReference type="EMBL" id="CAQI01000044">
    <property type="protein sequence ID" value="CCQ46359.1"/>
    <property type="molecule type" value="Genomic_DNA"/>
</dbReference>
<protein>
    <submittedName>
        <fullName evidence="2">tRNA/rRNA methyltransferase</fullName>
    </submittedName>
</protein>
<dbReference type="STRING" id="861266.ARTSIC4J27_2322"/>
<evidence type="ECO:0000313" key="2">
    <source>
        <dbReference type="EMBL" id="CCQ46359.1"/>
    </source>
</evidence>
<keyword evidence="3" id="KW-1185">Reference proteome</keyword>
<evidence type="ECO:0000313" key="3">
    <source>
        <dbReference type="Proteomes" id="UP000035722"/>
    </source>
</evidence>
<proteinExistence type="predicted"/>
<evidence type="ECO:0000256" key="1">
    <source>
        <dbReference type="SAM" id="MobiDB-lite"/>
    </source>
</evidence>
<dbReference type="AlphaFoldDB" id="A0A024H3L4"/>
<comment type="caution">
    <text evidence="2">The sequence shown here is derived from an EMBL/GenBank/DDBJ whole genome shotgun (WGS) entry which is preliminary data.</text>
</comment>
<feature type="compositionally biased region" description="Polar residues" evidence="1">
    <location>
        <begin position="126"/>
        <end position="138"/>
    </location>
</feature>
<feature type="region of interest" description="Disordered" evidence="1">
    <location>
        <begin position="104"/>
        <end position="150"/>
    </location>
</feature>
<reference evidence="3" key="1">
    <citation type="journal article" date="2014" name="Genome Announc.">
        <title>Genome Sequence of Arthrobacter siccitolerans 4J27, a Xeroprotectant-Producing Desiccation-Tolerant Microorganism.</title>
        <authorList>
            <person name="Manzanera M."/>
            <person name="Santa-Cruz-Calvo L."/>
            <person name="Vilchez J.I."/>
            <person name="Garcia-Fontana C."/>
            <person name="Silva-Castro G.A."/>
            <person name="Calvo C."/>
            <person name="Gonzalez-Lopez J."/>
        </authorList>
    </citation>
    <scope>NUCLEOTIDE SEQUENCE [LARGE SCALE GENOMIC DNA]</scope>
    <source>
        <strain evidence="3">4J27</strain>
    </source>
</reference>
<dbReference type="GO" id="GO:0008168">
    <property type="term" value="F:methyltransferase activity"/>
    <property type="evidence" value="ECO:0007669"/>
    <property type="project" value="UniProtKB-KW"/>
</dbReference>
<keyword evidence="2" id="KW-0489">Methyltransferase</keyword>
<organism evidence="2 3">
    <name type="scientific">Pseudarthrobacter siccitolerans</name>
    <dbReference type="NCBI Taxonomy" id="861266"/>
    <lineage>
        <taxon>Bacteria</taxon>
        <taxon>Bacillati</taxon>
        <taxon>Actinomycetota</taxon>
        <taxon>Actinomycetes</taxon>
        <taxon>Micrococcales</taxon>
        <taxon>Micrococcaceae</taxon>
        <taxon>Pseudarthrobacter</taxon>
    </lineage>
</organism>
<keyword evidence="2" id="KW-0808">Transferase</keyword>
<sequence>MRADLARAGQLVHACVRAADVAPVGSEWHGFDAVEVRGLVQPNERICVLPVSAGCVPTIDYRNRGIRMREDPVGEDHPRCPSADHQIVGFDAPAHAPTVNPAVCAGESSGGAPSSGLTTAPPASRQWLSLPNRLQHSPRSAVPKYKGRKPLSYEDDHGSRFLRTLQITRTLGRFSGVPRPSASTLSWSRHSAPTRSTDVPSASRWARCFRSRGPGSNRGLGTLRYSRKRAISWPVCRSVKVPSPLMSW</sequence>
<gene>
    <name evidence="2" type="ORF">ARTSIC4J27_2322</name>
</gene>